<organism evidence="5 6">
    <name type="scientific">Platanthera zijinensis</name>
    <dbReference type="NCBI Taxonomy" id="2320716"/>
    <lineage>
        <taxon>Eukaryota</taxon>
        <taxon>Viridiplantae</taxon>
        <taxon>Streptophyta</taxon>
        <taxon>Embryophyta</taxon>
        <taxon>Tracheophyta</taxon>
        <taxon>Spermatophyta</taxon>
        <taxon>Magnoliopsida</taxon>
        <taxon>Liliopsida</taxon>
        <taxon>Asparagales</taxon>
        <taxon>Orchidaceae</taxon>
        <taxon>Orchidoideae</taxon>
        <taxon>Orchideae</taxon>
        <taxon>Orchidinae</taxon>
        <taxon>Platanthera</taxon>
    </lineage>
</organism>
<evidence type="ECO:0000256" key="1">
    <source>
        <dbReference type="ARBA" id="ARBA00022723"/>
    </source>
</evidence>
<dbReference type="Pfam" id="PF10551">
    <property type="entry name" value="MULE"/>
    <property type="match status" value="1"/>
</dbReference>
<dbReference type="SMART" id="SM00575">
    <property type="entry name" value="ZnF_PMZ"/>
    <property type="match status" value="1"/>
</dbReference>
<dbReference type="Pfam" id="PF03101">
    <property type="entry name" value="FAR1"/>
    <property type="match status" value="1"/>
</dbReference>
<name>A0AAP0FVZ2_9ASPA</name>
<evidence type="ECO:0000259" key="4">
    <source>
        <dbReference type="SMART" id="SM00575"/>
    </source>
</evidence>
<dbReference type="Proteomes" id="UP001418222">
    <property type="component" value="Unassembled WGS sequence"/>
</dbReference>
<gene>
    <name evidence="5" type="primary">FRS5</name>
    <name evidence="5" type="ORF">KSP39_PZI020940</name>
</gene>
<evidence type="ECO:0000313" key="5">
    <source>
        <dbReference type="EMBL" id="KAK8918467.1"/>
    </source>
</evidence>
<sequence>MDNIELDWVPREGMNFNTLDSAWDFWKNYGRRVGFNVRKHYANKSKKDNAITSTRFLCSKEGYRGIDKRDHLVIEHRSETRTGCLVRMGIMLNRSTGQFYVHEFVSEHNHILHFAECAHMMGSQRKIADVQAIEVQLADDSGLKQKNVGNFPLGRANLGFLQLDQKNYLRSKRQREMAYGEVGCLLRYFQNKTLEDPSFFYAVQLDNTEQVTNIFWADARMRIDYELFGDVITFDTTFSTNKEYRPFGVFVGFNQFRGLTIFGAALLYDETSESFIWLFNTFLESHGLKKPKTIFTDQDAAMAKAISEVIPETRHGLCTWHIMQNGIKHLGNLLKEGSYLLSEFKKAMFEYEDEQIFEDCWKEMLSSYSVEENNWLKSIYKVKEKWAKCYMKSSITLGMRSTQLSESLNGDLKDYLKSNFELNNFFKHFERVVSDKRYKELQAEYDAREKLPKLKVKTLPLLIQAGKEYSPLIFERFQDEWEKSLLCFIKEQKELNGMNEYLMASYNETHEYICISNIFEETISCQCLKFETFGILCSHALKVQDVNNVKLIPNKYLLKRWMRVARDEILEKTDQNLQVKF</sequence>
<comment type="caution">
    <text evidence="5">The sequence shown here is derived from an EMBL/GenBank/DDBJ whole genome shotgun (WGS) entry which is preliminary data.</text>
</comment>
<keyword evidence="2" id="KW-0863">Zinc-finger</keyword>
<protein>
    <submittedName>
        <fullName evidence="5">Protein FAR1-RELATED SEQUENCE 5</fullName>
    </submittedName>
</protein>
<dbReference type="Pfam" id="PF04434">
    <property type="entry name" value="SWIM"/>
    <property type="match status" value="1"/>
</dbReference>
<dbReference type="InterPro" id="IPR018289">
    <property type="entry name" value="MULE_transposase_dom"/>
</dbReference>
<dbReference type="InterPro" id="IPR006564">
    <property type="entry name" value="Znf_PMZ"/>
</dbReference>
<keyword evidence="6" id="KW-1185">Reference proteome</keyword>
<dbReference type="InterPro" id="IPR004330">
    <property type="entry name" value="FAR1_DNA_bnd_dom"/>
</dbReference>
<dbReference type="PANTHER" id="PTHR47718">
    <property type="entry name" value="OS01G0519700 PROTEIN"/>
    <property type="match status" value="1"/>
</dbReference>
<dbReference type="EMBL" id="JBBWWQ010000019">
    <property type="protein sequence ID" value="KAK8918467.1"/>
    <property type="molecule type" value="Genomic_DNA"/>
</dbReference>
<feature type="domain" description="Zinc finger PMZ-type" evidence="4">
    <location>
        <begin position="523"/>
        <end position="550"/>
    </location>
</feature>
<dbReference type="GO" id="GO:0008270">
    <property type="term" value="F:zinc ion binding"/>
    <property type="evidence" value="ECO:0007669"/>
    <property type="project" value="UniProtKB-KW"/>
</dbReference>
<dbReference type="PANTHER" id="PTHR47718:SF2">
    <property type="entry name" value="PROTEIN FAR1-RELATED SEQUENCE 5-LIKE"/>
    <property type="match status" value="1"/>
</dbReference>
<evidence type="ECO:0000256" key="2">
    <source>
        <dbReference type="ARBA" id="ARBA00022771"/>
    </source>
</evidence>
<reference evidence="5 6" key="1">
    <citation type="journal article" date="2022" name="Nat. Plants">
        <title>Genomes of leafy and leafless Platanthera orchids illuminate the evolution of mycoheterotrophy.</title>
        <authorList>
            <person name="Li M.H."/>
            <person name="Liu K.W."/>
            <person name="Li Z."/>
            <person name="Lu H.C."/>
            <person name="Ye Q.L."/>
            <person name="Zhang D."/>
            <person name="Wang J.Y."/>
            <person name="Li Y.F."/>
            <person name="Zhong Z.M."/>
            <person name="Liu X."/>
            <person name="Yu X."/>
            <person name="Liu D.K."/>
            <person name="Tu X.D."/>
            <person name="Liu B."/>
            <person name="Hao Y."/>
            <person name="Liao X.Y."/>
            <person name="Jiang Y.T."/>
            <person name="Sun W.H."/>
            <person name="Chen J."/>
            <person name="Chen Y.Q."/>
            <person name="Ai Y."/>
            <person name="Zhai J.W."/>
            <person name="Wu S.S."/>
            <person name="Zhou Z."/>
            <person name="Hsiao Y.Y."/>
            <person name="Wu W.L."/>
            <person name="Chen Y.Y."/>
            <person name="Lin Y.F."/>
            <person name="Hsu J.L."/>
            <person name="Li C.Y."/>
            <person name="Wang Z.W."/>
            <person name="Zhao X."/>
            <person name="Zhong W.Y."/>
            <person name="Ma X.K."/>
            <person name="Ma L."/>
            <person name="Huang J."/>
            <person name="Chen G.Z."/>
            <person name="Huang M.Z."/>
            <person name="Huang L."/>
            <person name="Peng D.H."/>
            <person name="Luo Y.B."/>
            <person name="Zou S.Q."/>
            <person name="Chen S.P."/>
            <person name="Lan S."/>
            <person name="Tsai W.C."/>
            <person name="Van de Peer Y."/>
            <person name="Liu Z.J."/>
        </authorList>
    </citation>
    <scope>NUCLEOTIDE SEQUENCE [LARGE SCALE GENOMIC DNA]</scope>
    <source>
        <strain evidence="5">Lor287</strain>
    </source>
</reference>
<evidence type="ECO:0000256" key="3">
    <source>
        <dbReference type="ARBA" id="ARBA00022833"/>
    </source>
</evidence>
<dbReference type="AlphaFoldDB" id="A0AAP0FVZ2"/>
<evidence type="ECO:0000313" key="6">
    <source>
        <dbReference type="Proteomes" id="UP001418222"/>
    </source>
</evidence>
<accession>A0AAP0FVZ2</accession>
<keyword evidence="3" id="KW-0862">Zinc</keyword>
<proteinExistence type="predicted"/>
<dbReference type="InterPro" id="IPR007527">
    <property type="entry name" value="Znf_SWIM"/>
</dbReference>
<keyword evidence="1" id="KW-0479">Metal-binding</keyword>